<protein>
    <submittedName>
        <fullName evidence="2">DUF3298 domain-containing protein</fullName>
    </submittedName>
</protein>
<gene>
    <name evidence="2" type="ORF">EJQ19_21255</name>
</gene>
<dbReference type="InterPro" id="IPR037126">
    <property type="entry name" value="PdaC/RsiV-like_sf"/>
</dbReference>
<dbReference type="OrthoDB" id="4990at2"/>
<organism evidence="2 3">
    <name type="scientific">Paenibacillus whitsoniae</name>
    <dbReference type="NCBI Taxonomy" id="2496558"/>
    <lineage>
        <taxon>Bacteria</taxon>
        <taxon>Bacillati</taxon>
        <taxon>Bacillota</taxon>
        <taxon>Bacilli</taxon>
        <taxon>Bacillales</taxon>
        <taxon>Paenibacillaceae</taxon>
        <taxon>Paenibacillus</taxon>
    </lineage>
</organism>
<dbReference type="InterPro" id="IPR021729">
    <property type="entry name" value="DUF3298"/>
</dbReference>
<feature type="domain" description="DUF3298" evidence="1">
    <location>
        <begin position="194"/>
        <end position="280"/>
    </location>
</feature>
<sequence>MEEKMEKMKQNYMDIPIPQELNFVVQQAIRKHRPKRSGRKWAAGAAAAALVFVAGLNTSQAFADTLSEVPVLGELVKVLTFRTYHYEDKGFQANVEVPAITNLDNKELQESLNSKYLEESKQLYTSFMADMEKIKAEHPDAHMGVDSGFVVKTDNEQILSVGRYVVNIAGSSSTTFQYDTIDKKNQLLITLPSLFKDDRYIELITANIKEQMLQRMKDQPGNIYWVEGGSQQVPNMELFKSIKRDQTFYINPQGKLVIVFQKYEVGPGVMGVPEFVIPTSVIQDDLSTHAYLTSE</sequence>
<dbReference type="EMBL" id="RXHU01000066">
    <property type="protein sequence ID" value="RTE07088.1"/>
    <property type="molecule type" value="Genomic_DNA"/>
</dbReference>
<dbReference type="Gene3D" id="3.90.640.20">
    <property type="entry name" value="Heat-shock cognate protein, ATPase"/>
    <property type="match status" value="1"/>
</dbReference>
<accession>A0A3S0A961</accession>
<evidence type="ECO:0000313" key="3">
    <source>
        <dbReference type="Proteomes" id="UP000276128"/>
    </source>
</evidence>
<dbReference type="Pfam" id="PF11738">
    <property type="entry name" value="DUF3298"/>
    <property type="match status" value="1"/>
</dbReference>
<evidence type="ECO:0000313" key="2">
    <source>
        <dbReference type="EMBL" id="RTE07088.1"/>
    </source>
</evidence>
<dbReference type="Proteomes" id="UP000276128">
    <property type="component" value="Unassembled WGS sequence"/>
</dbReference>
<comment type="caution">
    <text evidence="2">The sequence shown here is derived from an EMBL/GenBank/DDBJ whole genome shotgun (WGS) entry which is preliminary data.</text>
</comment>
<dbReference type="AlphaFoldDB" id="A0A3S0A961"/>
<reference evidence="2 3" key="1">
    <citation type="submission" date="2018-12" db="EMBL/GenBank/DDBJ databases">
        <title>Bacillus ochoae sp. nov., Paenibacillus whitsoniae sp. nov., Paenibacillus spiritus sp. nov. Isolated from the Mars Exploration Rover during spacecraft assembly.</title>
        <authorList>
            <person name="Seuylemezian A."/>
            <person name="Vaishampayan P."/>
        </authorList>
    </citation>
    <scope>NUCLEOTIDE SEQUENCE [LARGE SCALE GENOMIC DNA]</scope>
    <source>
        <strain evidence="2 3">MER 54</strain>
    </source>
</reference>
<dbReference type="RefSeq" id="WP_126143251.1">
    <property type="nucleotide sequence ID" value="NZ_RXHU01000066.1"/>
</dbReference>
<evidence type="ECO:0000259" key="1">
    <source>
        <dbReference type="Pfam" id="PF11738"/>
    </source>
</evidence>
<keyword evidence="3" id="KW-1185">Reference proteome</keyword>
<dbReference type="Gene3D" id="3.30.565.40">
    <property type="entry name" value="Fervidobacterium nodosum Rt17-B1 like"/>
    <property type="match status" value="1"/>
</dbReference>
<name>A0A3S0A961_9BACL</name>
<proteinExistence type="predicted"/>